<name>R7TQ32_CAPTE</name>
<organism evidence="9">
    <name type="scientific">Capitella teleta</name>
    <name type="common">Polychaete worm</name>
    <dbReference type="NCBI Taxonomy" id="283909"/>
    <lineage>
        <taxon>Eukaryota</taxon>
        <taxon>Metazoa</taxon>
        <taxon>Spiralia</taxon>
        <taxon>Lophotrochozoa</taxon>
        <taxon>Annelida</taxon>
        <taxon>Polychaeta</taxon>
        <taxon>Sedentaria</taxon>
        <taxon>Scolecida</taxon>
        <taxon>Capitellidae</taxon>
        <taxon>Capitella</taxon>
    </lineage>
</organism>
<dbReference type="SUPFAM" id="SSF46689">
    <property type="entry name" value="Homeodomain-like"/>
    <property type="match status" value="1"/>
</dbReference>
<dbReference type="GO" id="GO:0006357">
    <property type="term" value="P:regulation of transcription by RNA polymerase II"/>
    <property type="evidence" value="ECO:0007669"/>
    <property type="project" value="TreeGrafter"/>
</dbReference>
<evidence type="ECO:0000256" key="7">
    <source>
        <dbReference type="SAM" id="MobiDB-lite"/>
    </source>
</evidence>
<reference evidence="9 11" key="2">
    <citation type="journal article" date="2013" name="Nature">
        <title>Insights into bilaterian evolution from three spiralian genomes.</title>
        <authorList>
            <person name="Simakov O."/>
            <person name="Marletaz F."/>
            <person name="Cho S.J."/>
            <person name="Edsinger-Gonzales E."/>
            <person name="Havlak P."/>
            <person name="Hellsten U."/>
            <person name="Kuo D.H."/>
            <person name="Larsson T."/>
            <person name="Lv J."/>
            <person name="Arendt D."/>
            <person name="Savage R."/>
            <person name="Osoegawa K."/>
            <person name="de Jong P."/>
            <person name="Grimwood J."/>
            <person name="Chapman J.A."/>
            <person name="Shapiro H."/>
            <person name="Aerts A."/>
            <person name="Otillar R.P."/>
            <person name="Terry A.Y."/>
            <person name="Boore J.L."/>
            <person name="Grigoriev I.V."/>
            <person name="Lindberg D.R."/>
            <person name="Seaver E.C."/>
            <person name="Weisblat D.A."/>
            <person name="Putnam N.H."/>
            <person name="Rokhsar D.S."/>
        </authorList>
    </citation>
    <scope>NUCLEOTIDE SEQUENCE</scope>
    <source>
        <strain evidence="9 11">I ESC-2004</strain>
    </source>
</reference>
<dbReference type="PROSITE" id="PS50071">
    <property type="entry name" value="HOMEOBOX_2"/>
    <property type="match status" value="1"/>
</dbReference>
<feature type="region of interest" description="Disordered" evidence="7">
    <location>
        <begin position="271"/>
        <end position="302"/>
    </location>
</feature>
<dbReference type="OrthoDB" id="6159439at2759"/>
<proteinExistence type="predicted"/>
<keyword evidence="4 5" id="KW-0539">Nucleus</keyword>
<evidence type="ECO:0000256" key="4">
    <source>
        <dbReference type="ARBA" id="ARBA00023242"/>
    </source>
</evidence>
<dbReference type="SMART" id="SM00389">
    <property type="entry name" value="HOX"/>
    <property type="match status" value="1"/>
</dbReference>
<dbReference type="InterPro" id="IPR009057">
    <property type="entry name" value="Homeodomain-like_sf"/>
</dbReference>
<dbReference type="Gene3D" id="1.10.10.60">
    <property type="entry name" value="Homeodomain-like"/>
    <property type="match status" value="1"/>
</dbReference>
<evidence type="ECO:0000256" key="6">
    <source>
        <dbReference type="RuleBase" id="RU000682"/>
    </source>
</evidence>
<dbReference type="Proteomes" id="UP000014760">
    <property type="component" value="Unassembled WGS sequence"/>
</dbReference>
<reference evidence="11" key="1">
    <citation type="submission" date="2012-12" db="EMBL/GenBank/DDBJ databases">
        <authorList>
            <person name="Hellsten U."/>
            <person name="Grimwood J."/>
            <person name="Chapman J.A."/>
            <person name="Shapiro H."/>
            <person name="Aerts A."/>
            <person name="Otillar R.P."/>
            <person name="Terry A.Y."/>
            <person name="Boore J.L."/>
            <person name="Simakov O."/>
            <person name="Marletaz F."/>
            <person name="Cho S.-J."/>
            <person name="Edsinger-Gonzales E."/>
            <person name="Havlak P."/>
            <person name="Kuo D.-H."/>
            <person name="Larsson T."/>
            <person name="Lv J."/>
            <person name="Arendt D."/>
            <person name="Savage R."/>
            <person name="Osoegawa K."/>
            <person name="de Jong P."/>
            <person name="Lindberg D.R."/>
            <person name="Seaver E.C."/>
            <person name="Weisblat D.A."/>
            <person name="Putnam N.H."/>
            <person name="Grigoriev I.V."/>
            <person name="Rokhsar D.S."/>
        </authorList>
    </citation>
    <scope>NUCLEOTIDE SEQUENCE</scope>
    <source>
        <strain evidence="11">I ESC-2004</strain>
    </source>
</reference>
<reference evidence="10" key="3">
    <citation type="submission" date="2015-06" db="UniProtKB">
        <authorList>
            <consortium name="EnsemblMetazoa"/>
        </authorList>
    </citation>
    <scope>IDENTIFICATION</scope>
</reference>
<evidence type="ECO:0000259" key="8">
    <source>
        <dbReference type="PROSITE" id="PS50071"/>
    </source>
</evidence>
<dbReference type="HOGENOM" id="CLU_922118_0_0_1"/>
<dbReference type="PANTHER" id="PTHR24324:SF5">
    <property type="entry name" value="HEMATOPOIETICALLY-EXPRESSED HOMEOBOX PROTEIN HHEX"/>
    <property type="match status" value="1"/>
</dbReference>
<dbReference type="EMBL" id="KB309022">
    <property type="protein sequence ID" value="ELT95759.1"/>
    <property type="molecule type" value="Genomic_DNA"/>
</dbReference>
<feature type="domain" description="Homeobox" evidence="8">
    <location>
        <begin position="214"/>
        <end position="274"/>
    </location>
</feature>
<evidence type="ECO:0000256" key="5">
    <source>
        <dbReference type="PROSITE-ProRule" id="PRU00108"/>
    </source>
</evidence>
<sequence>MASYNHATPIEAPLLDVNFINSCHWIDEIPSISEEGSTPEHLRPPLVIDMEEPTDSPSPFAPTYGPEDCSLRLAVSGAYPSCQFSAFSQPSEAFSSQNSFAYERSYQFTTTQPSQHHSPTWNVARSMESSYAEASYSAACNAISSRTPYAAFPAQPTSDERCSSTGSSLPPSPRPPNFPEFNTSSMNHPYSWMWSNQLSHTPIAQWQPMESPLLPKPRQKYRFTPTQEDALKKVFDVAPYPTRQMKNEMADALKLPYKHVQIWFERRRKSEQRKLRLANEAREVTERKMAKKQKNPTNAHIA</sequence>
<evidence type="ECO:0000313" key="9">
    <source>
        <dbReference type="EMBL" id="ELT95759.1"/>
    </source>
</evidence>
<dbReference type="STRING" id="283909.R7TQ32"/>
<dbReference type="EnsemblMetazoa" id="CapteT198993">
    <property type="protein sequence ID" value="CapteP198993"/>
    <property type="gene ID" value="CapteG198993"/>
</dbReference>
<gene>
    <name evidence="9" type="ORF">CAPTEDRAFT_198993</name>
</gene>
<keyword evidence="2 5" id="KW-0238">DNA-binding</keyword>
<evidence type="ECO:0000313" key="11">
    <source>
        <dbReference type="Proteomes" id="UP000014760"/>
    </source>
</evidence>
<evidence type="ECO:0000256" key="3">
    <source>
        <dbReference type="ARBA" id="ARBA00023155"/>
    </source>
</evidence>
<comment type="subcellular location">
    <subcellularLocation>
        <location evidence="1 5 6">Nucleus</location>
    </subcellularLocation>
</comment>
<keyword evidence="3 5" id="KW-0371">Homeobox</keyword>
<dbReference type="CDD" id="cd00086">
    <property type="entry name" value="homeodomain"/>
    <property type="match status" value="1"/>
</dbReference>
<feature type="region of interest" description="Disordered" evidence="7">
    <location>
        <begin position="151"/>
        <end position="181"/>
    </location>
</feature>
<dbReference type="GO" id="GO:0000978">
    <property type="term" value="F:RNA polymerase II cis-regulatory region sequence-specific DNA binding"/>
    <property type="evidence" value="ECO:0007669"/>
    <property type="project" value="TreeGrafter"/>
</dbReference>
<dbReference type="AlphaFoldDB" id="R7TQ32"/>
<keyword evidence="11" id="KW-1185">Reference proteome</keyword>
<feature type="DNA-binding region" description="Homeobox" evidence="5">
    <location>
        <begin position="216"/>
        <end position="275"/>
    </location>
</feature>
<feature type="compositionally biased region" description="Basic and acidic residues" evidence="7">
    <location>
        <begin position="272"/>
        <end position="288"/>
    </location>
</feature>
<dbReference type="InterPro" id="IPR001356">
    <property type="entry name" value="HD"/>
</dbReference>
<evidence type="ECO:0000256" key="1">
    <source>
        <dbReference type="ARBA" id="ARBA00004123"/>
    </source>
</evidence>
<evidence type="ECO:0000256" key="2">
    <source>
        <dbReference type="ARBA" id="ARBA00023125"/>
    </source>
</evidence>
<evidence type="ECO:0000313" key="10">
    <source>
        <dbReference type="EnsemblMetazoa" id="CapteP198993"/>
    </source>
</evidence>
<dbReference type="GO" id="GO:0030154">
    <property type="term" value="P:cell differentiation"/>
    <property type="evidence" value="ECO:0007669"/>
    <property type="project" value="TreeGrafter"/>
</dbReference>
<dbReference type="Pfam" id="PF00046">
    <property type="entry name" value="Homeodomain"/>
    <property type="match status" value="1"/>
</dbReference>
<dbReference type="GO" id="GO:0005634">
    <property type="term" value="C:nucleus"/>
    <property type="evidence" value="ECO:0007669"/>
    <property type="project" value="UniProtKB-SubCell"/>
</dbReference>
<accession>R7TQ32</accession>
<dbReference type="InterPro" id="IPR051000">
    <property type="entry name" value="Homeobox_DNA-bind_prot"/>
</dbReference>
<protein>
    <recommendedName>
        <fullName evidence="8">Homeobox domain-containing protein</fullName>
    </recommendedName>
</protein>
<dbReference type="EMBL" id="AMQN01011676">
    <property type="status" value="NOT_ANNOTATED_CDS"/>
    <property type="molecule type" value="Genomic_DNA"/>
</dbReference>
<dbReference type="PANTHER" id="PTHR24324">
    <property type="entry name" value="HOMEOBOX PROTEIN HHEX"/>
    <property type="match status" value="1"/>
</dbReference>